<gene>
    <name evidence="9" type="ORF">K8V90_01325</name>
</gene>
<keyword evidence="1" id="KW-0547">Nucleotide-binding</keyword>
<keyword evidence="3" id="KW-0378">Hydrolase</keyword>
<dbReference type="GO" id="GO:0004386">
    <property type="term" value="F:helicase activity"/>
    <property type="evidence" value="ECO:0007669"/>
    <property type="project" value="UniProtKB-KW"/>
</dbReference>
<dbReference type="Gene3D" id="3.90.320.10">
    <property type="match status" value="1"/>
</dbReference>
<evidence type="ECO:0000256" key="1">
    <source>
        <dbReference type="ARBA" id="ARBA00022741"/>
    </source>
</evidence>
<dbReference type="InterPro" id="IPR011604">
    <property type="entry name" value="PDDEXK-like_dom_sf"/>
</dbReference>
<dbReference type="Pfam" id="PF12705">
    <property type="entry name" value="PDDEXK_1"/>
    <property type="match status" value="1"/>
</dbReference>
<dbReference type="AlphaFoldDB" id="A0A921SYL5"/>
<dbReference type="Proteomes" id="UP000776700">
    <property type="component" value="Unassembled WGS sequence"/>
</dbReference>
<dbReference type="GO" id="GO:0016787">
    <property type="term" value="F:hydrolase activity"/>
    <property type="evidence" value="ECO:0007669"/>
    <property type="project" value="UniProtKB-KW"/>
</dbReference>
<dbReference type="GO" id="GO:0003677">
    <property type="term" value="F:DNA binding"/>
    <property type="evidence" value="ECO:0007669"/>
    <property type="project" value="UniProtKB-KW"/>
</dbReference>
<reference evidence="9" key="2">
    <citation type="submission" date="2021-09" db="EMBL/GenBank/DDBJ databases">
        <authorList>
            <person name="Gilroy R."/>
        </authorList>
    </citation>
    <scope>NUCLEOTIDE SEQUENCE</scope>
    <source>
        <strain evidence="9">1277</strain>
    </source>
</reference>
<keyword evidence="6" id="KW-0238">DNA-binding</keyword>
<evidence type="ECO:0000256" key="2">
    <source>
        <dbReference type="ARBA" id="ARBA00022763"/>
    </source>
</evidence>
<keyword evidence="2" id="KW-0227">DNA damage</keyword>
<organism evidence="9 10">
    <name type="scientific">Romboutsia timonensis</name>
    <dbReference type="NCBI Taxonomy" id="1776391"/>
    <lineage>
        <taxon>Bacteria</taxon>
        <taxon>Bacillati</taxon>
        <taxon>Bacillota</taxon>
        <taxon>Clostridia</taxon>
        <taxon>Peptostreptococcales</taxon>
        <taxon>Peptostreptococcaceae</taxon>
        <taxon>Romboutsia</taxon>
    </lineage>
</organism>
<dbReference type="EMBL" id="DYUB01000049">
    <property type="protein sequence ID" value="HJG95724.1"/>
    <property type="molecule type" value="Genomic_DNA"/>
</dbReference>
<evidence type="ECO:0000256" key="7">
    <source>
        <dbReference type="ARBA" id="ARBA00023204"/>
    </source>
</evidence>
<keyword evidence="5" id="KW-0067">ATP-binding</keyword>
<keyword evidence="4" id="KW-0347">Helicase</keyword>
<keyword evidence="7" id="KW-0234">DNA repair</keyword>
<evidence type="ECO:0000313" key="10">
    <source>
        <dbReference type="Proteomes" id="UP000776700"/>
    </source>
</evidence>
<evidence type="ECO:0000256" key="3">
    <source>
        <dbReference type="ARBA" id="ARBA00022801"/>
    </source>
</evidence>
<evidence type="ECO:0000256" key="6">
    <source>
        <dbReference type="ARBA" id="ARBA00023125"/>
    </source>
</evidence>
<comment type="caution">
    <text evidence="9">The sequence shown here is derived from an EMBL/GenBank/DDBJ whole genome shotgun (WGS) entry which is preliminary data.</text>
</comment>
<evidence type="ECO:0000259" key="8">
    <source>
        <dbReference type="Pfam" id="PF12705"/>
    </source>
</evidence>
<dbReference type="InterPro" id="IPR038726">
    <property type="entry name" value="PDDEXK_AddAB-type"/>
</dbReference>
<sequence>MESKDKKVYSYSRLENFHNCPYSYYITYIEGNRSGHNIYSFLGSVVHELLEELQQKLINNEDAIEKFENAITEADMLGYEWMSESVRDKYIAAIKHYLQHYKPIKCDEYFIEEYFEIQVGDKWMKGYIDLYTITDDIIDIYDYKTSSSSSFTGKDAYKKMRQMILYGIAIKQKYPDKKIRSMNFDMLKYYKVPSKRSKLGYALKDRSTIDILDFTTDFKPAYISADFTDKVIEEVTKYVCDTVNEIESLDRNIESYKKGLNPNKDFFCKTLCSFRDRCLNE</sequence>
<reference evidence="9" key="1">
    <citation type="journal article" date="2021" name="PeerJ">
        <title>Extensive microbial diversity within the chicken gut microbiome revealed by metagenomics and culture.</title>
        <authorList>
            <person name="Gilroy R."/>
            <person name="Ravi A."/>
            <person name="Getino M."/>
            <person name="Pursley I."/>
            <person name="Horton D.L."/>
            <person name="Alikhan N.F."/>
            <person name="Baker D."/>
            <person name="Gharbi K."/>
            <person name="Hall N."/>
            <person name="Watson M."/>
            <person name="Adriaenssens E.M."/>
            <person name="Foster-Nyarko E."/>
            <person name="Jarju S."/>
            <person name="Secka A."/>
            <person name="Antonio M."/>
            <person name="Oren A."/>
            <person name="Chaudhuri R.R."/>
            <person name="La Ragione R."/>
            <person name="Hildebrand F."/>
            <person name="Pallen M.J."/>
        </authorList>
    </citation>
    <scope>NUCLEOTIDE SEQUENCE</scope>
    <source>
        <strain evidence="9">1277</strain>
    </source>
</reference>
<protein>
    <submittedName>
        <fullName evidence="9">PD-(D/E)XK nuclease family protein</fullName>
    </submittedName>
</protein>
<evidence type="ECO:0000313" key="9">
    <source>
        <dbReference type="EMBL" id="HJG95724.1"/>
    </source>
</evidence>
<dbReference type="GO" id="GO:0005524">
    <property type="term" value="F:ATP binding"/>
    <property type="evidence" value="ECO:0007669"/>
    <property type="project" value="UniProtKB-KW"/>
</dbReference>
<name>A0A921SYL5_9FIRM</name>
<proteinExistence type="predicted"/>
<accession>A0A921SYL5</accession>
<evidence type="ECO:0000256" key="4">
    <source>
        <dbReference type="ARBA" id="ARBA00022806"/>
    </source>
</evidence>
<evidence type="ECO:0000256" key="5">
    <source>
        <dbReference type="ARBA" id="ARBA00022840"/>
    </source>
</evidence>
<dbReference type="GO" id="GO:0006281">
    <property type="term" value="P:DNA repair"/>
    <property type="evidence" value="ECO:0007669"/>
    <property type="project" value="UniProtKB-KW"/>
</dbReference>
<feature type="domain" description="PD-(D/E)XK endonuclease-like" evidence="8">
    <location>
        <begin position="10"/>
        <end position="278"/>
    </location>
</feature>
<dbReference type="InterPro" id="IPR011335">
    <property type="entry name" value="Restrct_endonuc-II-like"/>
</dbReference>
<dbReference type="SUPFAM" id="SSF52980">
    <property type="entry name" value="Restriction endonuclease-like"/>
    <property type="match status" value="1"/>
</dbReference>